<dbReference type="EMBL" id="FQUP01000001">
    <property type="protein sequence ID" value="SHF02300.1"/>
    <property type="molecule type" value="Genomic_DNA"/>
</dbReference>
<gene>
    <name evidence="1" type="ORF">SAMN02745157_1460</name>
</gene>
<organism evidence="1 2">
    <name type="scientific">Kaistia soli DSM 19436</name>
    <dbReference type="NCBI Taxonomy" id="1122133"/>
    <lineage>
        <taxon>Bacteria</taxon>
        <taxon>Pseudomonadati</taxon>
        <taxon>Pseudomonadota</taxon>
        <taxon>Alphaproteobacteria</taxon>
        <taxon>Hyphomicrobiales</taxon>
        <taxon>Kaistiaceae</taxon>
        <taxon>Kaistia</taxon>
    </lineage>
</organism>
<sequence length="141" mass="14492">MRDLLNSIHPVRAISPAAAVADNTPIVSQIIDTAGYESLTFLILIGALADADAAFAVSLTHGDAANLSDGVAVPAANILGGLANANFTFSDDDKVRKVGYLGSKRYVRLTITPANNTGNAFVSALALLGAGRFRPTSNPPA</sequence>
<dbReference type="RefSeq" id="WP_073051996.1">
    <property type="nucleotide sequence ID" value="NZ_FQUP01000001.1"/>
</dbReference>
<dbReference type="AlphaFoldDB" id="A0A1M4Y9G4"/>
<reference evidence="1 2" key="1">
    <citation type="submission" date="2016-11" db="EMBL/GenBank/DDBJ databases">
        <authorList>
            <person name="Jaros S."/>
            <person name="Januszkiewicz K."/>
            <person name="Wedrychowicz H."/>
        </authorList>
    </citation>
    <scope>NUCLEOTIDE SEQUENCE [LARGE SCALE GENOMIC DNA]</scope>
    <source>
        <strain evidence="1 2">DSM 19436</strain>
    </source>
</reference>
<evidence type="ECO:0000313" key="1">
    <source>
        <dbReference type="EMBL" id="SHF02300.1"/>
    </source>
</evidence>
<proteinExistence type="predicted"/>
<keyword evidence="2" id="KW-1185">Reference proteome</keyword>
<accession>A0A1M4Y9G4</accession>
<dbReference type="STRING" id="1122133.SAMN02745157_1460"/>
<evidence type="ECO:0000313" key="2">
    <source>
        <dbReference type="Proteomes" id="UP000184485"/>
    </source>
</evidence>
<dbReference type="OrthoDB" id="5464931at2"/>
<protein>
    <submittedName>
        <fullName evidence="1">Uncharacterized protein</fullName>
    </submittedName>
</protein>
<name>A0A1M4Y9G4_9HYPH</name>
<dbReference type="Proteomes" id="UP000184485">
    <property type="component" value="Unassembled WGS sequence"/>
</dbReference>